<dbReference type="Pfam" id="PF11009">
    <property type="entry name" value="BrxC"/>
    <property type="match status" value="1"/>
</dbReference>
<proteinExistence type="predicted"/>
<reference evidence="1 2" key="1">
    <citation type="submission" date="2018-03" db="EMBL/GenBank/DDBJ databases">
        <authorList>
            <person name="Keele B.F."/>
        </authorList>
    </citation>
    <scope>NUCLEOTIDE SEQUENCE [LARGE SCALE GENOMIC DNA]</scope>
    <source>
        <strain evidence="1 2">YL28-9</strain>
    </source>
</reference>
<dbReference type="AlphaFoldDB" id="A0A2T3HP41"/>
<dbReference type="EMBL" id="PYLS01000004">
    <property type="protein sequence ID" value="PST84199.1"/>
    <property type="molecule type" value="Genomic_DNA"/>
</dbReference>
<gene>
    <name evidence="1" type="primary">ytxJ</name>
    <name evidence="1" type="ORF">C7T94_05600</name>
</gene>
<dbReference type="Proteomes" id="UP000240912">
    <property type="component" value="Unassembled WGS sequence"/>
</dbReference>
<keyword evidence="2" id="KW-1185">Reference proteome</keyword>
<organism evidence="1 2">
    <name type="scientific">Pedobacter yulinensis</name>
    <dbReference type="NCBI Taxonomy" id="2126353"/>
    <lineage>
        <taxon>Bacteria</taxon>
        <taxon>Pseudomonadati</taxon>
        <taxon>Bacteroidota</taxon>
        <taxon>Sphingobacteriia</taxon>
        <taxon>Sphingobacteriales</taxon>
        <taxon>Sphingobacteriaceae</taxon>
        <taxon>Pedobacter</taxon>
    </lineage>
</organism>
<evidence type="ECO:0000313" key="2">
    <source>
        <dbReference type="Proteomes" id="UP000240912"/>
    </source>
</evidence>
<dbReference type="OrthoDB" id="677051at2"/>
<dbReference type="Gene3D" id="3.40.30.10">
    <property type="entry name" value="Glutaredoxin"/>
    <property type="match status" value="1"/>
</dbReference>
<comment type="caution">
    <text evidence="1">The sequence shown here is derived from an EMBL/GenBank/DDBJ whole genome shotgun (WGS) entry which is preliminary data.</text>
</comment>
<accession>A0A2T3HP41</accession>
<evidence type="ECO:0000313" key="1">
    <source>
        <dbReference type="EMBL" id="PST84199.1"/>
    </source>
</evidence>
<sequence>MDWIAFSTKEQLEEIKNRDGYSVIFKHSTRCPISAMAKRRFEMDGDLLPSDVPLYFLDLIQYREISNQIAEDFSVAHQSPQVLLIRNGDCVLESSHGDISAEEVAGEIR</sequence>
<dbReference type="NCBIfam" id="TIGR04019">
    <property type="entry name" value="B_thiol_YtxJ"/>
    <property type="match status" value="1"/>
</dbReference>
<dbReference type="InterPro" id="IPR036249">
    <property type="entry name" value="Thioredoxin-like_sf"/>
</dbReference>
<dbReference type="SUPFAM" id="SSF52833">
    <property type="entry name" value="Thioredoxin-like"/>
    <property type="match status" value="1"/>
</dbReference>
<dbReference type="InterPro" id="IPR022551">
    <property type="entry name" value="BrxC"/>
</dbReference>
<dbReference type="RefSeq" id="WP_107214298.1">
    <property type="nucleotide sequence ID" value="NZ_KZ686268.1"/>
</dbReference>
<name>A0A2T3HP41_9SPHI</name>
<protein>
    <submittedName>
        <fullName evidence="1">Bacillithiol system redox-active protein YtxJ</fullName>
    </submittedName>
</protein>